<dbReference type="Proteomes" id="UP001595803">
    <property type="component" value="Unassembled WGS sequence"/>
</dbReference>
<evidence type="ECO:0000313" key="3">
    <source>
        <dbReference type="Proteomes" id="UP001595803"/>
    </source>
</evidence>
<evidence type="ECO:0000256" key="1">
    <source>
        <dbReference type="SAM" id="SignalP"/>
    </source>
</evidence>
<comment type="caution">
    <text evidence="2">The sequence shown here is derived from an EMBL/GenBank/DDBJ whole genome shotgun (WGS) entry which is preliminary data.</text>
</comment>
<dbReference type="EMBL" id="JBHRZG010000024">
    <property type="protein sequence ID" value="MFC3835413.1"/>
    <property type="molecule type" value="Genomic_DNA"/>
</dbReference>
<evidence type="ECO:0000313" key="2">
    <source>
        <dbReference type="EMBL" id="MFC3835413.1"/>
    </source>
</evidence>
<keyword evidence="3" id="KW-1185">Reference proteome</keyword>
<feature type="chain" id="PRO_5046949310" evidence="1">
    <location>
        <begin position="25"/>
        <end position="324"/>
    </location>
</feature>
<protein>
    <submittedName>
        <fullName evidence="2">Uncharacterized protein</fullName>
    </submittedName>
</protein>
<name>A0ABV7ZEB9_9DEIO</name>
<accession>A0ABV7ZEB9</accession>
<sequence>MRPLQRAVTVCAALALSVPGAAFAQTVAPAPTVMAGLSSAERDLLLAAAGLTGAEQFQPGVLASGLPFVVPAFTGRTVVGSMLQPNMTIVVVRTSLMPEVAQNVALGTLKKAGWLDQYPTSATSREVFQNTDLSGQVYVSLCRPGVTGQLNVTSVPWGRGAAQVTYRLNQFSGMDSACPANQDWNDPKQANYYSPERTATYRDPLQDLLDKGLKLPSLAAPAGAQLENSGSSYSESEYSTYSKVYTTQTAAQILAHYTAALRAQGWVQTAVTPLNTEQIVRFRYRQGTVEREGMLALMPRPELGRSRDGRTQNRYDVKLELRLK</sequence>
<organism evidence="2 3">
    <name type="scientific">Deinococcus rufus</name>
    <dbReference type="NCBI Taxonomy" id="2136097"/>
    <lineage>
        <taxon>Bacteria</taxon>
        <taxon>Thermotogati</taxon>
        <taxon>Deinococcota</taxon>
        <taxon>Deinococci</taxon>
        <taxon>Deinococcales</taxon>
        <taxon>Deinococcaceae</taxon>
        <taxon>Deinococcus</taxon>
    </lineage>
</organism>
<proteinExistence type="predicted"/>
<keyword evidence="1" id="KW-0732">Signal</keyword>
<gene>
    <name evidence="2" type="ORF">ACFOSB_21335</name>
</gene>
<feature type="signal peptide" evidence="1">
    <location>
        <begin position="1"/>
        <end position="24"/>
    </location>
</feature>
<reference evidence="3" key="1">
    <citation type="journal article" date="2019" name="Int. J. Syst. Evol. Microbiol.">
        <title>The Global Catalogue of Microorganisms (GCM) 10K type strain sequencing project: providing services to taxonomists for standard genome sequencing and annotation.</title>
        <authorList>
            <consortium name="The Broad Institute Genomics Platform"/>
            <consortium name="The Broad Institute Genome Sequencing Center for Infectious Disease"/>
            <person name="Wu L."/>
            <person name="Ma J."/>
        </authorList>
    </citation>
    <scope>NUCLEOTIDE SEQUENCE [LARGE SCALE GENOMIC DNA]</scope>
    <source>
        <strain evidence="3">CCTCC AB 2017081</strain>
    </source>
</reference>
<dbReference type="RefSeq" id="WP_322474585.1">
    <property type="nucleotide sequence ID" value="NZ_JBHRZG010000024.1"/>
</dbReference>